<dbReference type="Proteomes" id="UP000308600">
    <property type="component" value="Unassembled WGS sequence"/>
</dbReference>
<evidence type="ECO:0000313" key="1">
    <source>
        <dbReference type="EMBL" id="TFK58499.1"/>
    </source>
</evidence>
<gene>
    <name evidence="1" type="ORF">BDN72DRAFT_865880</name>
</gene>
<evidence type="ECO:0000313" key="2">
    <source>
        <dbReference type="Proteomes" id="UP000308600"/>
    </source>
</evidence>
<protein>
    <submittedName>
        <fullName evidence="1">Uncharacterized protein</fullName>
    </submittedName>
</protein>
<feature type="non-terminal residue" evidence="1">
    <location>
        <position position="1"/>
    </location>
</feature>
<proteinExistence type="predicted"/>
<reference evidence="1 2" key="1">
    <citation type="journal article" date="2019" name="Nat. Ecol. Evol.">
        <title>Megaphylogeny resolves global patterns of mushroom evolution.</title>
        <authorList>
            <person name="Varga T."/>
            <person name="Krizsan K."/>
            <person name="Foldi C."/>
            <person name="Dima B."/>
            <person name="Sanchez-Garcia M."/>
            <person name="Sanchez-Ramirez S."/>
            <person name="Szollosi G.J."/>
            <person name="Szarkandi J.G."/>
            <person name="Papp V."/>
            <person name="Albert L."/>
            <person name="Andreopoulos W."/>
            <person name="Angelini C."/>
            <person name="Antonin V."/>
            <person name="Barry K.W."/>
            <person name="Bougher N.L."/>
            <person name="Buchanan P."/>
            <person name="Buyck B."/>
            <person name="Bense V."/>
            <person name="Catcheside P."/>
            <person name="Chovatia M."/>
            <person name="Cooper J."/>
            <person name="Damon W."/>
            <person name="Desjardin D."/>
            <person name="Finy P."/>
            <person name="Geml J."/>
            <person name="Haridas S."/>
            <person name="Hughes K."/>
            <person name="Justo A."/>
            <person name="Karasinski D."/>
            <person name="Kautmanova I."/>
            <person name="Kiss B."/>
            <person name="Kocsube S."/>
            <person name="Kotiranta H."/>
            <person name="LaButti K.M."/>
            <person name="Lechner B.E."/>
            <person name="Liimatainen K."/>
            <person name="Lipzen A."/>
            <person name="Lukacs Z."/>
            <person name="Mihaltcheva S."/>
            <person name="Morgado L.N."/>
            <person name="Niskanen T."/>
            <person name="Noordeloos M.E."/>
            <person name="Ohm R.A."/>
            <person name="Ortiz-Santana B."/>
            <person name="Ovrebo C."/>
            <person name="Racz N."/>
            <person name="Riley R."/>
            <person name="Savchenko A."/>
            <person name="Shiryaev A."/>
            <person name="Soop K."/>
            <person name="Spirin V."/>
            <person name="Szebenyi C."/>
            <person name="Tomsovsky M."/>
            <person name="Tulloss R.E."/>
            <person name="Uehling J."/>
            <person name="Grigoriev I.V."/>
            <person name="Vagvolgyi C."/>
            <person name="Papp T."/>
            <person name="Martin F.M."/>
            <person name="Miettinen O."/>
            <person name="Hibbett D.S."/>
            <person name="Nagy L.G."/>
        </authorList>
    </citation>
    <scope>NUCLEOTIDE SEQUENCE [LARGE SCALE GENOMIC DNA]</scope>
    <source>
        <strain evidence="1 2">NL-1719</strain>
    </source>
</reference>
<organism evidence="1 2">
    <name type="scientific">Pluteus cervinus</name>
    <dbReference type="NCBI Taxonomy" id="181527"/>
    <lineage>
        <taxon>Eukaryota</taxon>
        <taxon>Fungi</taxon>
        <taxon>Dikarya</taxon>
        <taxon>Basidiomycota</taxon>
        <taxon>Agaricomycotina</taxon>
        <taxon>Agaricomycetes</taxon>
        <taxon>Agaricomycetidae</taxon>
        <taxon>Agaricales</taxon>
        <taxon>Pluteineae</taxon>
        <taxon>Pluteaceae</taxon>
        <taxon>Pluteus</taxon>
    </lineage>
</organism>
<keyword evidence="2" id="KW-1185">Reference proteome</keyword>
<accession>A0ACD2ZZE2</accession>
<name>A0ACD2ZZE2_9AGAR</name>
<dbReference type="EMBL" id="ML209327">
    <property type="protein sequence ID" value="TFK58499.1"/>
    <property type="molecule type" value="Genomic_DNA"/>
</dbReference>
<sequence length="188" mass="19954">TNLNAVVGVEDDDGPRAQESATPATKRRPPPAILPPPPASKPVSPNAEEATPVLPKPKGKKSGGRKRPLEEDKADEAKDCLSQKDLRGQPWVTVTRGCGVCHHVTPSDSPTSNVHIDVGITPHSIDPTWVKELCCEGGCSSSAARGIRSSLMSETKRSAGPSTMHGVVLLLTHEALLDAYRSHHEKAV</sequence>